<dbReference type="EMBL" id="JACTNZ010000010">
    <property type="protein sequence ID" value="KAG5528918.1"/>
    <property type="molecule type" value="Genomic_DNA"/>
</dbReference>
<protein>
    <recommendedName>
        <fullName evidence="2">LOB domain-containing protein</fullName>
    </recommendedName>
</protein>
<dbReference type="InterPro" id="IPR004883">
    <property type="entry name" value="LOB"/>
</dbReference>
<organism evidence="3 4">
    <name type="scientific">Rhododendron griersonianum</name>
    <dbReference type="NCBI Taxonomy" id="479676"/>
    <lineage>
        <taxon>Eukaryota</taxon>
        <taxon>Viridiplantae</taxon>
        <taxon>Streptophyta</taxon>
        <taxon>Embryophyta</taxon>
        <taxon>Tracheophyta</taxon>
        <taxon>Spermatophyta</taxon>
        <taxon>Magnoliopsida</taxon>
        <taxon>eudicotyledons</taxon>
        <taxon>Gunneridae</taxon>
        <taxon>Pentapetalae</taxon>
        <taxon>asterids</taxon>
        <taxon>Ericales</taxon>
        <taxon>Ericaceae</taxon>
        <taxon>Ericoideae</taxon>
        <taxon>Rhodoreae</taxon>
        <taxon>Rhododendron</taxon>
    </lineage>
</organism>
<reference evidence="3" key="1">
    <citation type="submission" date="2020-08" db="EMBL/GenBank/DDBJ databases">
        <title>Plant Genome Project.</title>
        <authorList>
            <person name="Zhang R.-G."/>
        </authorList>
    </citation>
    <scope>NUCLEOTIDE SEQUENCE</scope>
    <source>
        <strain evidence="3">WSP0</strain>
        <tissue evidence="3">Leaf</tissue>
    </source>
</reference>
<evidence type="ECO:0000259" key="2">
    <source>
        <dbReference type="PROSITE" id="PS50891"/>
    </source>
</evidence>
<keyword evidence="4" id="KW-1185">Reference proteome</keyword>
<name>A0AAV6IKQ4_9ERIC</name>
<feature type="domain" description="LOB" evidence="2">
    <location>
        <begin position="6"/>
        <end position="107"/>
    </location>
</feature>
<evidence type="ECO:0000313" key="4">
    <source>
        <dbReference type="Proteomes" id="UP000823749"/>
    </source>
</evidence>
<dbReference type="PROSITE" id="PS50891">
    <property type="entry name" value="LOB"/>
    <property type="match status" value="1"/>
</dbReference>
<accession>A0AAV6IKQ4</accession>
<comment type="similarity">
    <text evidence="1">Belongs to the LOB domain-containing protein family.</text>
</comment>
<dbReference type="Pfam" id="PF03195">
    <property type="entry name" value="LOB"/>
    <property type="match status" value="1"/>
</dbReference>
<evidence type="ECO:0000313" key="3">
    <source>
        <dbReference type="EMBL" id="KAG5528918.1"/>
    </source>
</evidence>
<dbReference type="AlphaFoldDB" id="A0AAV6IKQ4"/>
<evidence type="ECO:0000256" key="1">
    <source>
        <dbReference type="ARBA" id="ARBA00005474"/>
    </source>
</evidence>
<gene>
    <name evidence="3" type="ORF">RHGRI_029541</name>
</gene>
<dbReference type="Proteomes" id="UP000823749">
    <property type="component" value="Chromosome 10"/>
</dbReference>
<dbReference type="PANTHER" id="PTHR31301">
    <property type="entry name" value="LOB DOMAIN-CONTAINING PROTEIN 4-RELATED"/>
    <property type="match status" value="1"/>
</dbReference>
<comment type="caution">
    <text evidence="3">The sequence shown here is derived from an EMBL/GenBank/DDBJ whole genome shotgun (WGS) entry which is preliminary data.</text>
</comment>
<proteinExistence type="inferred from homology"/>
<sequence length="261" mass="28834">MTSTTTPCAACKLQRRKCTQECVFAPYFPPDQPQKFETVHKVFGASNVAKILSELAPAQREDAVNSLAYEADARLRDPVYGCVGLISILQHRLKQVQINLYNAKKELATYIGPQAMLPILNPQNYPQPQQQMVEAQQLAAVLAAREQQEIMRSYEQQQQQEFVRFGAGGFDPVGGNVFNQMNGSVVAGSGSSLGVGVGSFVDNSGYQIPQQGQAQEHSQSNQQQLQLQLQSQVLIQQQQQLQVIPKQQQKRSGSEEGRSVV</sequence>
<dbReference type="PANTHER" id="PTHR31301:SF68">
    <property type="entry name" value="LOB DOMAIN-CONTAINING PROTEIN 32-RELATED"/>
    <property type="match status" value="1"/>
</dbReference>